<evidence type="ECO:0000313" key="3">
    <source>
        <dbReference type="Proteomes" id="UP000231152"/>
    </source>
</evidence>
<feature type="transmembrane region" description="Helical" evidence="1">
    <location>
        <begin position="83"/>
        <end position="114"/>
    </location>
</feature>
<accession>A0A2M8LE82</accession>
<keyword evidence="1" id="KW-1133">Transmembrane helix</keyword>
<dbReference type="Proteomes" id="UP000231152">
    <property type="component" value="Unassembled WGS sequence"/>
</dbReference>
<name>A0A2M8LE82_9BACT</name>
<feature type="transmembrane region" description="Helical" evidence="1">
    <location>
        <begin position="178"/>
        <end position="203"/>
    </location>
</feature>
<keyword evidence="1" id="KW-0812">Transmembrane</keyword>
<comment type="caution">
    <text evidence="2">The sequence shown here is derived from an EMBL/GenBank/DDBJ whole genome shotgun (WGS) entry which is preliminary data.</text>
</comment>
<feature type="transmembrane region" description="Helical" evidence="1">
    <location>
        <begin position="234"/>
        <end position="262"/>
    </location>
</feature>
<sequence length="342" mass="37760">MKNITPVYRTVLQQALKLTKERKALWFWGLFAALLGDAGEYRFLSTAFTSAVSGAEPPSLLTFTAPPLSVLSGLWQATTTDPFSVFILLLLSAFGAGLVAFFVWLITVSVIGLIRGAAARNWKSQGLVAELNETVRESKKPFGAVLVTYFFGRTLLWLIVGLVTLFGTLVFVDFYLGLALFIVAFVVLVPVLFFVSFVVRFAIMAEVLKGKGIIESVEMAIHLVRKNWMVATELALLLVLINFIAGLLLLVFIYVGVLPFLVTASVFWQSNIAGWAVLLATLSVVGFLATVFVFGALLSTFQWAAWTVLFVYLQQRSRALPKIVRFLGRFISNRPVRLSGRS</sequence>
<evidence type="ECO:0000313" key="2">
    <source>
        <dbReference type="EMBL" id="PJE75738.1"/>
    </source>
</evidence>
<protein>
    <recommendedName>
        <fullName evidence="4">Glycerophosphoryl diester phosphodiesterase membrane domain-containing protein</fullName>
    </recommendedName>
</protein>
<feature type="transmembrane region" description="Helical" evidence="1">
    <location>
        <begin position="282"/>
        <end position="313"/>
    </location>
</feature>
<dbReference type="EMBL" id="PFET01000010">
    <property type="protein sequence ID" value="PJE75738.1"/>
    <property type="molecule type" value="Genomic_DNA"/>
</dbReference>
<dbReference type="AlphaFoldDB" id="A0A2M8LE82"/>
<reference evidence="2 3" key="1">
    <citation type="submission" date="2017-09" db="EMBL/GenBank/DDBJ databases">
        <title>Depth-based differentiation of microbial function through sediment-hosted aquifers and enrichment of novel symbionts in the deep terrestrial subsurface.</title>
        <authorList>
            <person name="Probst A.J."/>
            <person name="Ladd B."/>
            <person name="Jarett J.K."/>
            <person name="Geller-Mcgrath D.E."/>
            <person name="Sieber C.M."/>
            <person name="Emerson J.B."/>
            <person name="Anantharaman K."/>
            <person name="Thomas B.C."/>
            <person name="Malmstrom R."/>
            <person name="Stieglmeier M."/>
            <person name="Klingl A."/>
            <person name="Woyke T."/>
            <person name="Ryan C.M."/>
            <person name="Banfield J.F."/>
        </authorList>
    </citation>
    <scope>NUCLEOTIDE SEQUENCE [LARGE SCALE GENOMIC DNA]</scope>
    <source>
        <strain evidence="2">CG10_big_fil_rev_8_21_14_0_10_48_11</strain>
    </source>
</reference>
<feature type="transmembrane region" description="Helical" evidence="1">
    <location>
        <begin position="146"/>
        <end position="172"/>
    </location>
</feature>
<proteinExistence type="predicted"/>
<organism evidence="2 3">
    <name type="scientific">Candidatus Uhrbacteria bacterium CG10_big_fil_rev_8_21_14_0_10_48_11</name>
    <dbReference type="NCBI Taxonomy" id="1975037"/>
    <lineage>
        <taxon>Bacteria</taxon>
        <taxon>Candidatus Uhriibacteriota</taxon>
    </lineage>
</organism>
<evidence type="ECO:0000256" key="1">
    <source>
        <dbReference type="SAM" id="Phobius"/>
    </source>
</evidence>
<evidence type="ECO:0008006" key="4">
    <source>
        <dbReference type="Google" id="ProtNLM"/>
    </source>
</evidence>
<keyword evidence="1" id="KW-0472">Membrane</keyword>
<gene>
    <name evidence="2" type="ORF">COV04_03170</name>
</gene>